<dbReference type="RefSeq" id="WP_242950822.1">
    <property type="nucleotide sequence ID" value="NZ_CP096983.1"/>
</dbReference>
<keyword evidence="4" id="KW-1185">Reference proteome</keyword>
<dbReference type="STRING" id="84029.CROST_38230"/>
<proteinExistence type="inferred from homology"/>
<dbReference type="EMBL" id="CP096983">
    <property type="protein sequence ID" value="URZ12902.1"/>
    <property type="molecule type" value="Genomic_DNA"/>
</dbReference>
<dbReference type="PANTHER" id="PTHR45663">
    <property type="entry name" value="GEO12009P1"/>
    <property type="match status" value="1"/>
</dbReference>
<dbReference type="PANTHER" id="PTHR45663:SF11">
    <property type="entry name" value="GEO12009P1"/>
    <property type="match status" value="1"/>
</dbReference>
<dbReference type="Pfam" id="PF00085">
    <property type="entry name" value="Thioredoxin"/>
    <property type="match status" value="1"/>
</dbReference>
<dbReference type="AlphaFoldDB" id="A0A1S8KYP7"/>
<dbReference type="InterPro" id="IPR036249">
    <property type="entry name" value="Thioredoxin-like_sf"/>
</dbReference>
<dbReference type="GO" id="GO:0015035">
    <property type="term" value="F:protein-disulfide reductase activity"/>
    <property type="evidence" value="ECO:0007669"/>
    <property type="project" value="TreeGrafter"/>
</dbReference>
<keyword evidence="2" id="KW-0676">Redox-active center</keyword>
<gene>
    <name evidence="3" type="ORF">CROST_036470</name>
</gene>
<dbReference type="InterPro" id="IPR013766">
    <property type="entry name" value="Thioredoxin_domain"/>
</dbReference>
<dbReference type="Proteomes" id="UP000190951">
    <property type="component" value="Chromosome"/>
</dbReference>
<evidence type="ECO:0000256" key="1">
    <source>
        <dbReference type="ARBA" id="ARBA00008987"/>
    </source>
</evidence>
<protein>
    <submittedName>
        <fullName evidence="3">Uncharacterized protein</fullName>
    </submittedName>
</protein>
<dbReference type="PROSITE" id="PS51352">
    <property type="entry name" value="THIOREDOXIN_2"/>
    <property type="match status" value="1"/>
</dbReference>
<evidence type="ECO:0000313" key="3">
    <source>
        <dbReference type="EMBL" id="URZ12902.1"/>
    </source>
</evidence>
<dbReference type="KEGG" id="crw:CROST_036470"/>
<comment type="similarity">
    <text evidence="1">Belongs to the thioredoxin family.</text>
</comment>
<dbReference type="CDD" id="cd02947">
    <property type="entry name" value="TRX_family"/>
    <property type="match status" value="1"/>
</dbReference>
<dbReference type="SUPFAM" id="SSF52833">
    <property type="entry name" value="Thioredoxin-like"/>
    <property type="match status" value="1"/>
</dbReference>
<evidence type="ECO:0000313" key="4">
    <source>
        <dbReference type="Proteomes" id="UP000190951"/>
    </source>
</evidence>
<accession>A0A1S8KYP7</accession>
<organism evidence="3 4">
    <name type="scientific">Clostridium felsineum</name>
    <dbReference type="NCBI Taxonomy" id="36839"/>
    <lineage>
        <taxon>Bacteria</taxon>
        <taxon>Bacillati</taxon>
        <taxon>Bacillota</taxon>
        <taxon>Clostridia</taxon>
        <taxon>Eubacteriales</taxon>
        <taxon>Clostridiaceae</taxon>
        <taxon>Clostridium</taxon>
    </lineage>
</organism>
<dbReference type="Gene3D" id="3.40.30.10">
    <property type="entry name" value="Glutaredoxin"/>
    <property type="match status" value="1"/>
</dbReference>
<sequence length="108" mass="12505">MSKRYLKEEVEELINSNEMSLIYFESDTCGVCKVIKPGVNEILKEYPNIKSLFINVEGNIKLAASYNVFTLPAVIVFVNGKEAIRQARYINLDEIESNIDRYYKFINE</sequence>
<dbReference type="GO" id="GO:0005737">
    <property type="term" value="C:cytoplasm"/>
    <property type="evidence" value="ECO:0007669"/>
    <property type="project" value="TreeGrafter"/>
</dbReference>
<reference evidence="3 4" key="1">
    <citation type="submission" date="2022-04" db="EMBL/GenBank/DDBJ databases">
        <title>Genome sequence of C. roseum typestrain.</title>
        <authorList>
            <person name="Poehlein A."/>
            <person name="Schoch T."/>
            <person name="Duerre P."/>
            <person name="Daniel R."/>
        </authorList>
    </citation>
    <scope>NUCLEOTIDE SEQUENCE [LARGE SCALE GENOMIC DNA]</scope>
    <source>
        <strain evidence="3 4">DSM 7320</strain>
    </source>
</reference>
<name>A0A1S8KYP7_9CLOT</name>
<evidence type="ECO:0000256" key="2">
    <source>
        <dbReference type="ARBA" id="ARBA00023284"/>
    </source>
</evidence>